<dbReference type="PIRSF" id="PIRSF006806">
    <property type="entry name" value="FTHF_cligase"/>
    <property type="match status" value="1"/>
</dbReference>
<keyword evidence="2" id="KW-0460">Magnesium</keyword>
<comment type="similarity">
    <text evidence="2">Belongs to the 5-formyltetrahydrofolate cyclo-ligase family.</text>
</comment>
<keyword evidence="3" id="KW-0436">Ligase</keyword>
<dbReference type="OrthoDB" id="9801938at2"/>
<dbReference type="GO" id="GO:0030272">
    <property type="term" value="F:5-formyltetrahydrofolate cyclo-ligase activity"/>
    <property type="evidence" value="ECO:0007669"/>
    <property type="project" value="UniProtKB-EC"/>
</dbReference>
<feature type="binding site" evidence="1">
    <location>
        <position position="48"/>
    </location>
    <ligand>
        <name>substrate</name>
    </ligand>
</feature>
<dbReference type="NCBIfam" id="TIGR02727">
    <property type="entry name" value="MTHFS_bact"/>
    <property type="match status" value="1"/>
</dbReference>
<keyword evidence="1 2" id="KW-0547">Nucleotide-binding</keyword>
<name>A0A3M0GDK9_9FLAO</name>
<dbReference type="InterPro" id="IPR002698">
    <property type="entry name" value="FTHF_cligase"/>
</dbReference>
<keyword evidence="4" id="KW-1185">Reference proteome</keyword>
<dbReference type="SUPFAM" id="SSF100950">
    <property type="entry name" value="NagB/RpiA/CoA transferase-like"/>
    <property type="match status" value="1"/>
</dbReference>
<accession>A0A3M0GDK9</accession>
<dbReference type="EC" id="6.3.3.2" evidence="2"/>
<keyword evidence="1 2" id="KW-0067">ATP-binding</keyword>
<proteinExistence type="inferred from homology"/>
<dbReference type="GO" id="GO:0046872">
    <property type="term" value="F:metal ion binding"/>
    <property type="evidence" value="ECO:0007669"/>
    <property type="project" value="UniProtKB-KW"/>
</dbReference>
<dbReference type="GO" id="GO:0009396">
    <property type="term" value="P:folic acid-containing compound biosynthetic process"/>
    <property type="evidence" value="ECO:0007669"/>
    <property type="project" value="TreeGrafter"/>
</dbReference>
<evidence type="ECO:0000256" key="1">
    <source>
        <dbReference type="PIRSR" id="PIRSR006806-1"/>
    </source>
</evidence>
<dbReference type="RefSeq" id="WP_121916053.1">
    <property type="nucleotide sequence ID" value="NZ_REFV01000002.1"/>
</dbReference>
<feature type="binding site" evidence="1">
    <location>
        <begin position="132"/>
        <end position="140"/>
    </location>
    <ligand>
        <name>ATP</name>
        <dbReference type="ChEBI" id="CHEBI:30616"/>
    </ligand>
</feature>
<organism evidence="3 4">
    <name type="scientific">Dokdonia sinensis</name>
    <dbReference type="NCBI Taxonomy" id="2479847"/>
    <lineage>
        <taxon>Bacteria</taxon>
        <taxon>Pseudomonadati</taxon>
        <taxon>Bacteroidota</taxon>
        <taxon>Flavobacteriia</taxon>
        <taxon>Flavobacteriales</taxon>
        <taxon>Flavobacteriaceae</taxon>
        <taxon>Dokdonia</taxon>
    </lineage>
</organism>
<dbReference type="EMBL" id="REFV01000002">
    <property type="protein sequence ID" value="RMB63251.1"/>
    <property type="molecule type" value="Genomic_DNA"/>
</dbReference>
<dbReference type="InterPro" id="IPR037171">
    <property type="entry name" value="NagB/RpiA_transferase-like"/>
</dbReference>
<dbReference type="Proteomes" id="UP000281985">
    <property type="component" value="Unassembled WGS sequence"/>
</dbReference>
<reference evidence="3 4" key="1">
    <citation type="submission" date="2018-10" db="EMBL/GenBank/DDBJ databases">
        <title>Dokdonia luteus sp. nov., isolated from sea water.</title>
        <authorList>
            <person name="Zhou L.Y."/>
            <person name="Du Z.J."/>
        </authorList>
    </citation>
    <scope>NUCLEOTIDE SEQUENCE [LARGE SCALE GENOMIC DNA]</scope>
    <source>
        <strain evidence="3 4">SH27</strain>
    </source>
</reference>
<feature type="binding site" evidence="1">
    <location>
        <position position="55"/>
    </location>
    <ligand>
        <name>substrate</name>
    </ligand>
</feature>
<gene>
    <name evidence="3" type="ORF">EAX61_02325</name>
</gene>
<keyword evidence="2" id="KW-0479">Metal-binding</keyword>
<sequence>MNKASLRKKYKALRASLSAEERDNRSLAIANQLLGLDIWEYDYYHIFLPIERLLEVDTTYILNILSGKDKNVLISKSDFEKGTMQHFLLLDNTKLQVNEYGIPEPVDGIEIAFAKAQVVFLPLLAYDSKGNRVGYGKGFYDKLLAESNKELLTIGLSYFEPEEKEITTNSLDVSMKYCVSPSNSFKFC</sequence>
<evidence type="ECO:0000313" key="3">
    <source>
        <dbReference type="EMBL" id="RMB63251.1"/>
    </source>
</evidence>
<evidence type="ECO:0000313" key="4">
    <source>
        <dbReference type="Proteomes" id="UP000281985"/>
    </source>
</evidence>
<feature type="binding site" evidence="1">
    <location>
        <begin position="3"/>
        <end position="7"/>
    </location>
    <ligand>
        <name>ATP</name>
        <dbReference type="ChEBI" id="CHEBI:30616"/>
    </ligand>
</feature>
<evidence type="ECO:0000256" key="2">
    <source>
        <dbReference type="RuleBase" id="RU361279"/>
    </source>
</evidence>
<comment type="catalytic activity">
    <reaction evidence="2">
        <text>(6S)-5-formyl-5,6,7,8-tetrahydrofolate + ATP = (6R)-5,10-methenyltetrahydrofolate + ADP + phosphate</text>
        <dbReference type="Rhea" id="RHEA:10488"/>
        <dbReference type="ChEBI" id="CHEBI:30616"/>
        <dbReference type="ChEBI" id="CHEBI:43474"/>
        <dbReference type="ChEBI" id="CHEBI:57455"/>
        <dbReference type="ChEBI" id="CHEBI:57457"/>
        <dbReference type="ChEBI" id="CHEBI:456216"/>
        <dbReference type="EC" id="6.3.3.2"/>
    </reaction>
</comment>
<dbReference type="Pfam" id="PF01812">
    <property type="entry name" value="5-FTHF_cyc-lig"/>
    <property type="match status" value="1"/>
</dbReference>
<dbReference type="InterPro" id="IPR024185">
    <property type="entry name" value="FTHF_cligase-like_sf"/>
</dbReference>
<dbReference type="AlphaFoldDB" id="A0A3M0GDK9"/>
<comment type="caution">
    <text evidence="3">The sequence shown here is derived from an EMBL/GenBank/DDBJ whole genome shotgun (WGS) entry which is preliminary data.</text>
</comment>
<dbReference type="Gene3D" id="3.40.50.10420">
    <property type="entry name" value="NagB/RpiA/CoA transferase-like"/>
    <property type="match status" value="1"/>
</dbReference>
<dbReference type="PANTHER" id="PTHR23407">
    <property type="entry name" value="ATPASE INHIBITOR/5-FORMYLTETRAHYDROFOLATE CYCLO-LIGASE"/>
    <property type="match status" value="1"/>
</dbReference>
<comment type="cofactor">
    <cofactor evidence="2">
        <name>Mg(2+)</name>
        <dbReference type="ChEBI" id="CHEBI:18420"/>
    </cofactor>
</comment>
<dbReference type="PANTHER" id="PTHR23407:SF11">
    <property type="entry name" value="CHROMOSOME UNDETERMINED SCAFFOLD_24, WHOLE GENOME SHOTGUN SEQUENCE"/>
    <property type="match status" value="1"/>
</dbReference>
<dbReference type="GO" id="GO:0035999">
    <property type="term" value="P:tetrahydrofolate interconversion"/>
    <property type="evidence" value="ECO:0007669"/>
    <property type="project" value="TreeGrafter"/>
</dbReference>
<protein>
    <recommendedName>
        <fullName evidence="2">5-formyltetrahydrofolate cyclo-ligase</fullName>
        <ecNumber evidence="2">6.3.3.2</ecNumber>
    </recommendedName>
</protein>
<dbReference type="GO" id="GO:0005524">
    <property type="term" value="F:ATP binding"/>
    <property type="evidence" value="ECO:0007669"/>
    <property type="project" value="UniProtKB-KW"/>
</dbReference>